<dbReference type="FunFam" id="2.40.50.140:FF:000012">
    <property type="entry name" value="DNA ligase"/>
    <property type="match status" value="1"/>
</dbReference>
<evidence type="ECO:0000313" key="17">
    <source>
        <dbReference type="EMBL" id="CAA9891363.1"/>
    </source>
</evidence>
<comment type="caution">
    <text evidence="14">Lacks conserved residue(s) required for the propagation of feature annotation.</text>
</comment>
<dbReference type="InterPro" id="IPR001679">
    <property type="entry name" value="DNA_ligase"/>
</dbReference>
<name>A0A8S0YA94_9GAMM</name>
<dbReference type="GO" id="GO:0003677">
    <property type="term" value="F:DNA binding"/>
    <property type="evidence" value="ECO:0007669"/>
    <property type="project" value="InterPro"/>
</dbReference>
<evidence type="ECO:0000256" key="15">
    <source>
        <dbReference type="RuleBase" id="RU000618"/>
    </source>
</evidence>
<dbReference type="Pfam" id="PF14520">
    <property type="entry name" value="HHH_5"/>
    <property type="match status" value="1"/>
</dbReference>
<dbReference type="FunFam" id="3.30.470.30:FF:000001">
    <property type="entry name" value="DNA ligase"/>
    <property type="match status" value="1"/>
</dbReference>
<keyword evidence="4 14" id="KW-0436">Ligase</keyword>
<dbReference type="Gene3D" id="2.40.50.140">
    <property type="entry name" value="Nucleic acid-binding proteins"/>
    <property type="match status" value="1"/>
</dbReference>
<dbReference type="AlphaFoldDB" id="A0A8S0YA94"/>
<dbReference type="Gene3D" id="1.10.150.20">
    <property type="entry name" value="5' to 3' exonuclease, C-terminal subdomain"/>
    <property type="match status" value="2"/>
</dbReference>
<dbReference type="Gene3D" id="3.40.50.10190">
    <property type="entry name" value="BRCT domain"/>
    <property type="match status" value="1"/>
</dbReference>
<evidence type="ECO:0000256" key="10">
    <source>
        <dbReference type="ARBA" id="ARBA00023027"/>
    </source>
</evidence>
<evidence type="ECO:0000256" key="9">
    <source>
        <dbReference type="ARBA" id="ARBA00022842"/>
    </source>
</evidence>
<dbReference type="SMART" id="SM00292">
    <property type="entry name" value="BRCT"/>
    <property type="match status" value="1"/>
</dbReference>
<dbReference type="PANTHER" id="PTHR23389">
    <property type="entry name" value="CHROMOSOME TRANSMISSION FIDELITY FACTOR 18"/>
    <property type="match status" value="1"/>
</dbReference>
<dbReference type="GO" id="GO:0006260">
    <property type="term" value="P:DNA replication"/>
    <property type="evidence" value="ECO:0007669"/>
    <property type="project" value="UniProtKB-KW"/>
</dbReference>
<dbReference type="SUPFAM" id="SSF47781">
    <property type="entry name" value="RuvA domain 2-like"/>
    <property type="match status" value="1"/>
</dbReference>
<evidence type="ECO:0000313" key="18">
    <source>
        <dbReference type="Proteomes" id="UP000494216"/>
    </source>
</evidence>
<feature type="domain" description="BRCT" evidence="16">
    <location>
        <begin position="597"/>
        <end position="666"/>
    </location>
</feature>
<comment type="catalytic activity">
    <reaction evidence="12 14 15">
        <text>NAD(+) + (deoxyribonucleotide)n-3'-hydroxyl + 5'-phospho-(deoxyribonucleotide)m = (deoxyribonucleotide)n+m + AMP + beta-nicotinamide D-nucleotide.</text>
        <dbReference type="EC" id="6.5.1.2"/>
    </reaction>
</comment>
<dbReference type="RefSeq" id="WP_174626237.1">
    <property type="nucleotide sequence ID" value="NZ_CADCXN010000069.1"/>
</dbReference>
<keyword evidence="11 14" id="KW-0234">DNA repair</keyword>
<evidence type="ECO:0000256" key="14">
    <source>
        <dbReference type="HAMAP-Rule" id="MF_01588"/>
    </source>
</evidence>
<feature type="binding site" evidence="14">
    <location>
        <begin position="38"/>
        <end position="42"/>
    </location>
    <ligand>
        <name>NAD(+)</name>
        <dbReference type="ChEBI" id="CHEBI:57540"/>
    </ligand>
</feature>
<accession>A0A8S0YA94</accession>
<evidence type="ECO:0000256" key="1">
    <source>
        <dbReference type="ARBA" id="ARBA00004067"/>
    </source>
</evidence>
<feature type="binding site" evidence="14">
    <location>
        <begin position="87"/>
        <end position="88"/>
    </location>
    <ligand>
        <name>NAD(+)</name>
        <dbReference type="ChEBI" id="CHEBI:57540"/>
    </ligand>
</feature>
<dbReference type="InterPro" id="IPR036420">
    <property type="entry name" value="BRCT_dom_sf"/>
</dbReference>
<dbReference type="SMART" id="SM00532">
    <property type="entry name" value="LIGANc"/>
    <property type="match status" value="1"/>
</dbReference>
<keyword evidence="5 14" id="KW-0235">DNA replication</keyword>
<dbReference type="InterPro" id="IPR033136">
    <property type="entry name" value="DNA_ligase_CS"/>
</dbReference>
<dbReference type="InterPro" id="IPR018239">
    <property type="entry name" value="DNA_ligase_AS"/>
</dbReference>
<comment type="similarity">
    <text evidence="13 14">Belongs to the NAD-dependent DNA ligase family. LigA subfamily.</text>
</comment>
<protein>
    <recommendedName>
        <fullName evidence="3 14">DNA ligase</fullName>
        <ecNumber evidence="2 14">6.5.1.2</ecNumber>
    </recommendedName>
    <alternativeName>
        <fullName evidence="14">Polydeoxyribonucleotide synthase [NAD(+)]</fullName>
    </alternativeName>
</protein>
<sequence>MANEFARSDLSRVYNQLIARINQWDHEYYALDNPSVPDAEYDQAFRKLLELEAANPELISPESPSQRVGAKPIAEFKKVAHKVRMLSLANAFSLKETYAFFERAAKELNLNRSSVQIFSEPKLDGLAISIHYDNGIFSYAVTRGDGQVGEDVSHNIKTVRSIPIKLATSDPPLKLDVRGEVFMPKAAFEKLNQLALQNGGKVFVNPRNAAAGTVRQMNPKIAASRDLRFIPYGIGEYEGEQHFKLQSDIIDYLITLGFRKNPHSYAFLGSPDEFEKNYHIMEQAREDMPMEIDGIVYKINSLQLQKSLGFIARSPKWAVARKFPAKNVSTRLVDVEFQVGRTGVLTPVSRLEPVFVGGVTVSNATLHNMDEIERLGLCIGDRLEIHRAGDVIPKVVRVVEQGEHRKPIVMPANCPVCGSKVERTIGQAAYRCTGALVCAAQAAEHIRHYASRKCMNITHLGVKLIEVLYSQGIIKNIADIYSIKLSDIASLEGHGEKSARNVLDSIETSKTTRLDVFLCALGIPEVGEEGAKNIAWYFKNLDAIKSASFEQFLQVPDVGPVTAKNLVDFFSEDRNKTIIDKIIKAGVNWPDENDEHPRERILAGQTWVLTGTLEHMSRNEAKAFLESLGAKVAGSVSGKTSCVVAGRDAGTKLTKAEALGVRVMDEATFLSELHQQGSRR</sequence>
<dbReference type="Gene3D" id="3.30.470.30">
    <property type="entry name" value="DNA ligase/mRNA capping enzyme"/>
    <property type="match status" value="1"/>
</dbReference>
<feature type="binding site" evidence="14">
    <location>
        <position position="438"/>
    </location>
    <ligand>
        <name>Zn(2+)</name>
        <dbReference type="ChEBI" id="CHEBI:29105"/>
    </ligand>
</feature>
<feature type="active site" description="N6-AMP-lysine intermediate" evidence="14">
    <location>
        <position position="122"/>
    </location>
</feature>
<reference evidence="17 18" key="1">
    <citation type="submission" date="2020-02" db="EMBL/GenBank/DDBJ databases">
        <authorList>
            <person name="Hogendoorn C."/>
        </authorList>
    </citation>
    <scope>NUCLEOTIDE SEQUENCE [LARGE SCALE GENOMIC DNA]</scope>
    <source>
        <strain evidence="17">METHB21</strain>
    </source>
</reference>
<dbReference type="InterPro" id="IPR013839">
    <property type="entry name" value="DNAligase_adenylation"/>
</dbReference>
<feature type="binding site" evidence="14">
    <location>
        <position position="417"/>
    </location>
    <ligand>
        <name>Zn(2+)</name>
        <dbReference type="ChEBI" id="CHEBI:29105"/>
    </ligand>
</feature>
<dbReference type="SUPFAM" id="SSF50249">
    <property type="entry name" value="Nucleic acid-binding proteins"/>
    <property type="match status" value="1"/>
</dbReference>
<keyword evidence="18" id="KW-1185">Reference proteome</keyword>
<feature type="binding site" evidence="14">
    <location>
        <position position="414"/>
    </location>
    <ligand>
        <name>Zn(2+)</name>
        <dbReference type="ChEBI" id="CHEBI:29105"/>
    </ligand>
</feature>
<evidence type="ECO:0000259" key="16">
    <source>
        <dbReference type="PROSITE" id="PS50172"/>
    </source>
</evidence>
<keyword evidence="8 14" id="KW-0862">Zinc</keyword>
<dbReference type="SUPFAM" id="SSF56091">
    <property type="entry name" value="DNA ligase/mRNA capping enzyme, catalytic domain"/>
    <property type="match status" value="1"/>
</dbReference>
<dbReference type="InterPro" id="IPR041663">
    <property type="entry name" value="DisA/LigA_HHH"/>
</dbReference>
<dbReference type="CDD" id="cd00114">
    <property type="entry name" value="LIGANc"/>
    <property type="match status" value="1"/>
</dbReference>
<evidence type="ECO:0000256" key="4">
    <source>
        <dbReference type="ARBA" id="ARBA00022598"/>
    </source>
</evidence>
<evidence type="ECO:0000256" key="13">
    <source>
        <dbReference type="ARBA" id="ARBA00060881"/>
    </source>
</evidence>
<feature type="binding site" evidence="14">
    <location>
        <position position="322"/>
    </location>
    <ligand>
        <name>NAD(+)</name>
        <dbReference type="ChEBI" id="CHEBI:57540"/>
    </ligand>
</feature>
<dbReference type="HAMAP" id="MF_01588">
    <property type="entry name" value="DNA_ligase_A"/>
    <property type="match status" value="1"/>
</dbReference>
<dbReference type="SUPFAM" id="SSF52113">
    <property type="entry name" value="BRCT domain"/>
    <property type="match status" value="1"/>
</dbReference>
<dbReference type="PROSITE" id="PS01055">
    <property type="entry name" value="DNA_LIGASE_N1"/>
    <property type="match status" value="1"/>
</dbReference>
<dbReference type="FunFam" id="1.10.150.20:FF:000007">
    <property type="entry name" value="DNA ligase"/>
    <property type="match status" value="1"/>
</dbReference>
<dbReference type="GO" id="GO:0046872">
    <property type="term" value="F:metal ion binding"/>
    <property type="evidence" value="ECO:0007669"/>
    <property type="project" value="UniProtKB-KW"/>
</dbReference>
<evidence type="ECO:0000256" key="11">
    <source>
        <dbReference type="ARBA" id="ARBA00023204"/>
    </source>
</evidence>
<keyword evidence="6 14" id="KW-0479">Metal-binding</keyword>
<evidence type="ECO:0000256" key="7">
    <source>
        <dbReference type="ARBA" id="ARBA00022763"/>
    </source>
</evidence>
<dbReference type="PROSITE" id="PS01056">
    <property type="entry name" value="DNA_LIGASE_N2"/>
    <property type="match status" value="1"/>
</dbReference>
<dbReference type="InterPro" id="IPR001357">
    <property type="entry name" value="BRCT_dom"/>
</dbReference>
<dbReference type="InterPro" id="IPR013840">
    <property type="entry name" value="DNAligase_N"/>
</dbReference>
<dbReference type="InterPro" id="IPR010994">
    <property type="entry name" value="RuvA_2-like"/>
</dbReference>
<dbReference type="Pfam" id="PF00533">
    <property type="entry name" value="BRCT"/>
    <property type="match status" value="1"/>
</dbReference>
<dbReference type="Pfam" id="PF12826">
    <property type="entry name" value="HHH_2"/>
    <property type="match status" value="1"/>
</dbReference>
<dbReference type="Pfam" id="PF01653">
    <property type="entry name" value="DNA_ligase_aden"/>
    <property type="match status" value="1"/>
</dbReference>
<dbReference type="SMART" id="SM00278">
    <property type="entry name" value="HhH1"/>
    <property type="match status" value="4"/>
</dbReference>
<feature type="binding site" evidence="14">
    <location>
        <position position="120"/>
    </location>
    <ligand>
        <name>NAD(+)</name>
        <dbReference type="ChEBI" id="CHEBI:57540"/>
    </ligand>
</feature>
<feature type="binding site" evidence="14">
    <location>
        <position position="180"/>
    </location>
    <ligand>
        <name>NAD(+)</name>
        <dbReference type="ChEBI" id="CHEBI:57540"/>
    </ligand>
</feature>
<proteinExistence type="inferred from homology"/>
<dbReference type="NCBIfam" id="NF005932">
    <property type="entry name" value="PRK07956.1"/>
    <property type="match status" value="1"/>
</dbReference>
<dbReference type="Proteomes" id="UP000494216">
    <property type="component" value="Unassembled WGS sequence"/>
</dbReference>
<keyword evidence="14" id="KW-0464">Manganese</keyword>
<evidence type="ECO:0000256" key="2">
    <source>
        <dbReference type="ARBA" id="ARBA00012722"/>
    </source>
</evidence>
<evidence type="ECO:0000256" key="3">
    <source>
        <dbReference type="ARBA" id="ARBA00013308"/>
    </source>
</evidence>
<dbReference type="PIRSF" id="PIRSF001604">
    <property type="entry name" value="LigA"/>
    <property type="match status" value="1"/>
</dbReference>
<dbReference type="InterPro" id="IPR004150">
    <property type="entry name" value="NAD_DNA_ligase_OB"/>
</dbReference>
<feature type="binding site" evidence="14">
    <location>
        <position position="143"/>
    </location>
    <ligand>
        <name>NAD(+)</name>
        <dbReference type="ChEBI" id="CHEBI:57540"/>
    </ligand>
</feature>
<dbReference type="Gene3D" id="1.10.287.610">
    <property type="entry name" value="Helix hairpin bin"/>
    <property type="match status" value="1"/>
</dbReference>
<dbReference type="GO" id="GO:0005829">
    <property type="term" value="C:cytosol"/>
    <property type="evidence" value="ECO:0007669"/>
    <property type="project" value="TreeGrafter"/>
</dbReference>
<dbReference type="InterPro" id="IPR004149">
    <property type="entry name" value="Znf_DNAligase_C4"/>
</dbReference>
<evidence type="ECO:0000256" key="8">
    <source>
        <dbReference type="ARBA" id="ARBA00022833"/>
    </source>
</evidence>
<dbReference type="EMBL" id="CADCXN010000069">
    <property type="protein sequence ID" value="CAA9891363.1"/>
    <property type="molecule type" value="Genomic_DNA"/>
</dbReference>
<dbReference type="Pfam" id="PF03120">
    <property type="entry name" value="OB_DNA_ligase"/>
    <property type="match status" value="1"/>
</dbReference>
<comment type="function">
    <text evidence="1 14">DNA ligase that catalyzes the formation of phosphodiester linkages between 5'-phosphoryl and 3'-hydroxyl groups in double-stranded DNA using NAD as a coenzyme and as the energy source for the reaction. It is essential for DNA replication and repair of damaged DNA.</text>
</comment>
<dbReference type="PROSITE" id="PS50172">
    <property type="entry name" value="BRCT"/>
    <property type="match status" value="1"/>
</dbReference>
<dbReference type="NCBIfam" id="TIGR00575">
    <property type="entry name" value="dnlj"/>
    <property type="match status" value="1"/>
</dbReference>
<gene>
    <name evidence="14 17" type="primary">ligA</name>
    <name evidence="17" type="ORF">METHB2_40063</name>
</gene>
<evidence type="ECO:0000256" key="5">
    <source>
        <dbReference type="ARBA" id="ARBA00022705"/>
    </source>
</evidence>
<dbReference type="InterPro" id="IPR012340">
    <property type="entry name" value="NA-bd_OB-fold"/>
</dbReference>
<comment type="cofactor">
    <cofactor evidence="14">
        <name>Mg(2+)</name>
        <dbReference type="ChEBI" id="CHEBI:18420"/>
    </cofactor>
    <cofactor evidence="14">
        <name>Mn(2+)</name>
        <dbReference type="ChEBI" id="CHEBI:29035"/>
    </cofactor>
</comment>
<dbReference type="Pfam" id="PF03119">
    <property type="entry name" value="DNA_ligase_ZBD"/>
    <property type="match status" value="1"/>
</dbReference>
<evidence type="ECO:0000256" key="6">
    <source>
        <dbReference type="ARBA" id="ARBA00022723"/>
    </source>
</evidence>
<evidence type="ECO:0000256" key="12">
    <source>
        <dbReference type="ARBA" id="ARBA00034005"/>
    </source>
</evidence>
<dbReference type="GO" id="GO:0006281">
    <property type="term" value="P:DNA repair"/>
    <property type="evidence" value="ECO:0007669"/>
    <property type="project" value="UniProtKB-KW"/>
</dbReference>
<keyword evidence="7 14" id="KW-0227">DNA damage</keyword>
<feature type="binding site" evidence="14">
    <location>
        <position position="298"/>
    </location>
    <ligand>
        <name>NAD(+)</name>
        <dbReference type="ChEBI" id="CHEBI:57540"/>
    </ligand>
</feature>
<organism evidence="17 18">
    <name type="scientific">Candidatus Methylobacter favarea</name>
    <dbReference type="NCBI Taxonomy" id="2707345"/>
    <lineage>
        <taxon>Bacteria</taxon>
        <taxon>Pseudomonadati</taxon>
        <taxon>Pseudomonadota</taxon>
        <taxon>Gammaproteobacteria</taxon>
        <taxon>Methylococcales</taxon>
        <taxon>Methylococcaceae</taxon>
        <taxon>Methylobacter</taxon>
    </lineage>
</organism>
<keyword evidence="10 14" id="KW-0520">NAD</keyword>
<dbReference type="EC" id="6.5.1.2" evidence="2 14"/>
<comment type="caution">
    <text evidence="17">The sequence shown here is derived from an EMBL/GenBank/DDBJ whole genome shotgun (WGS) entry which is preliminary data.</text>
</comment>
<dbReference type="Gene3D" id="6.20.10.30">
    <property type="match status" value="1"/>
</dbReference>
<keyword evidence="9 14" id="KW-0460">Magnesium</keyword>
<dbReference type="InterPro" id="IPR003583">
    <property type="entry name" value="Hlx-hairpin-Hlx_DNA-bd_motif"/>
</dbReference>
<dbReference type="PANTHER" id="PTHR23389:SF9">
    <property type="entry name" value="DNA LIGASE"/>
    <property type="match status" value="1"/>
</dbReference>
<dbReference type="CDD" id="cd17748">
    <property type="entry name" value="BRCT_DNA_ligase_like"/>
    <property type="match status" value="1"/>
</dbReference>
<dbReference type="GO" id="GO:0003911">
    <property type="term" value="F:DNA ligase (NAD+) activity"/>
    <property type="evidence" value="ECO:0007669"/>
    <property type="project" value="UniProtKB-UniRule"/>
</dbReference>
<dbReference type="FunFam" id="1.10.150.20:FF:000006">
    <property type="entry name" value="DNA ligase"/>
    <property type="match status" value="1"/>
</dbReference>